<evidence type="ECO:0000259" key="5">
    <source>
        <dbReference type="PROSITE" id="PS50931"/>
    </source>
</evidence>
<comment type="similarity">
    <text evidence="1">Belongs to the LysR transcriptional regulatory family.</text>
</comment>
<dbReference type="InterPro" id="IPR050950">
    <property type="entry name" value="HTH-type_LysR_regulators"/>
</dbReference>
<dbReference type="Proteomes" id="UP001251374">
    <property type="component" value="Unassembled WGS sequence"/>
</dbReference>
<accession>A0ABU1HL87</accession>
<name>A0ABU1HL87_9GAMM</name>
<gene>
    <name evidence="6" type="ORF">QC821_19830</name>
</gene>
<comment type="caution">
    <text evidence="6">The sequence shown here is derived from an EMBL/GenBank/DDBJ whole genome shotgun (WGS) entry which is preliminary data.</text>
</comment>
<evidence type="ECO:0000313" key="7">
    <source>
        <dbReference type="Proteomes" id="UP001251374"/>
    </source>
</evidence>
<dbReference type="InterPro" id="IPR005119">
    <property type="entry name" value="LysR_subst-bd"/>
</dbReference>
<evidence type="ECO:0000256" key="4">
    <source>
        <dbReference type="ARBA" id="ARBA00023163"/>
    </source>
</evidence>
<evidence type="ECO:0000256" key="1">
    <source>
        <dbReference type="ARBA" id="ARBA00009437"/>
    </source>
</evidence>
<organism evidence="6 7">
    <name type="scientific">Franzmannia qiaohouensis</name>
    <dbReference type="NCBI Taxonomy" id="1329370"/>
    <lineage>
        <taxon>Bacteria</taxon>
        <taxon>Pseudomonadati</taxon>
        <taxon>Pseudomonadota</taxon>
        <taxon>Gammaproteobacteria</taxon>
        <taxon>Oceanospirillales</taxon>
        <taxon>Halomonadaceae</taxon>
        <taxon>Franzmannia</taxon>
    </lineage>
</organism>
<dbReference type="PRINTS" id="PR00039">
    <property type="entry name" value="HTHLYSR"/>
</dbReference>
<dbReference type="PANTHER" id="PTHR30419:SF2">
    <property type="entry name" value="LYSR FAMILY TRANSCRIPTIONAL REGULATOR"/>
    <property type="match status" value="1"/>
</dbReference>
<keyword evidence="3" id="KW-0238">DNA-binding</keyword>
<dbReference type="Gene3D" id="1.10.10.10">
    <property type="entry name" value="Winged helix-like DNA-binding domain superfamily/Winged helix DNA-binding domain"/>
    <property type="match status" value="1"/>
</dbReference>
<dbReference type="PROSITE" id="PS50931">
    <property type="entry name" value="HTH_LYSR"/>
    <property type="match status" value="1"/>
</dbReference>
<keyword evidence="4" id="KW-0804">Transcription</keyword>
<evidence type="ECO:0000256" key="2">
    <source>
        <dbReference type="ARBA" id="ARBA00023015"/>
    </source>
</evidence>
<dbReference type="SUPFAM" id="SSF46785">
    <property type="entry name" value="Winged helix' DNA-binding domain"/>
    <property type="match status" value="1"/>
</dbReference>
<dbReference type="PANTHER" id="PTHR30419">
    <property type="entry name" value="HTH-TYPE TRANSCRIPTIONAL REGULATOR YBHD"/>
    <property type="match status" value="1"/>
</dbReference>
<keyword evidence="7" id="KW-1185">Reference proteome</keyword>
<dbReference type="Pfam" id="PF00126">
    <property type="entry name" value="HTH_1"/>
    <property type="match status" value="1"/>
</dbReference>
<sequence length="342" mass="37407">MLAGGDRESVGAGFTDSGFRKVVAMDLKDLKCLVAVAESGSFIRAAALLHMSQPSVSSRMRTLEDRLGVVLFQRTSKGIQITEEGQELLQHASIIIRQLENAEAEMNSFRQSPVGLVRLGLPTSLIASFATPILERCMEEIPGVKLRIVESMSGYIIQWLQGDILDVGITFGASAPPGVSITSLAREDLLLVGKNEESLNFYKNSSGDVQFSALSDINLILPGPEHGLRTLIEKQANKQAVKINVVIEIDAFGEIQRLVSKGYGYTIMSSAAFNDGFCQDLVACRVANPAISRVVNVSFPTARIRSRASKEVARIIEELVWEKIQGETWLATADPIFMKKHR</sequence>
<keyword evidence="2" id="KW-0805">Transcription regulation</keyword>
<dbReference type="RefSeq" id="WP_309724959.1">
    <property type="nucleotide sequence ID" value="NZ_JARWAM010000020.1"/>
</dbReference>
<dbReference type="Gene3D" id="3.40.190.290">
    <property type="match status" value="1"/>
</dbReference>
<dbReference type="EMBL" id="JARWAM010000020">
    <property type="protein sequence ID" value="MDR5907529.1"/>
    <property type="molecule type" value="Genomic_DNA"/>
</dbReference>
<protein>
    <submittedName>
        <fullName evidence="6">LysR family transcriptional regulator</fullName>
    </submittedName>
</protein>
<dbReference type="SUPFAM" id="SSF53850">
    <property type="entry name" value="Periplasmic binding protein-like II"/>
    <property type="match status" value="1"/>
</dbReference>
<evidence type="ECO:0000256" key="3">
    <source>
        <dbReference type="ARBA" id="ARBA00023125"/>
    </source>
</evidence>
<dbReference type="Pfam" id="PF03466">
    <property type="entry name" value="LysR_substrate"/>
    <property type="match status" value="1"/>
</dbReference>
<feature type="domain" description="HTH lysR-type" evidence="5">
    <location>
        <begin position="25"/>
        <end position="82"/>
    </location>
</feature>
<dbReference type="InterPro" id="IPR036388">
    <property type="entry name" value="WH-like_DNA-bd_sf"/>
</dbReference>
<dbReference type="InterPro" id="IPR000847">
    <property type="entry name" value="LysR_HTH_N"/>
</dbReference>
<evidence type="ECO:0000313" key="6">
    <source>
        <dbReference type="EMBL" id="MDR5907529.1"/>
    </source>
</evidence>
<proteinExistence type="inferred from homology"/>
<reference evidence="6 7" key="1">
    <citation type="submission" date="2023-04" db="EMBL/GenBank/DDBJ databases">
        <title>A long-awaited taxogenomic arrangement of the family Halomonadaceae.</title>
        <authorList>
            <person name="De La Haba R."/>
            <person name="Chuvochina M."/>
            <person name="Wittouck S."/>
            <person name="Arahal D.R."/>
            <person name="Sanchez-Porro C."/>
            <person name="Hugenholtz P."/>
            <person name="Ventosa A."/>
        </authorList>
    </citation>
    <scope>NUCLEOTIDE SEQUENCE [LARGE SCALE GENOMIC DNA]</scope>
    <source>
        <strain evidence="6 7">DSM 26770</strain>
    </source>
</reference>
<dbReference type="InterPro" id="IPR036390">
    <property type="entry name" value="WH_DNA-bd_sf"/>
</dbReference>